<keyword evidence="2" id="KW-1185">Reference proteome</keyword>
<dbReference type="Proteomes" id="UP001168821">
    <property type="component" value="Unassembled WGS sequence"/>
</dbReference>
<proteinExistence type="predicted"/>
<gene>
    <name evidence="1" type="ORF">Zmor_015216</name>
</gene>
<evidence type="ECO:0000313" key="2">
    <source>
        <dbReference type="Proteomes" id="UP001168821"/>
    </source>
</evidence>
<reference evidence="1" key="1">
    <citation type="journal article" date="2023" name="G3 (Bethesda)">
        <title>Whole genome assemblies of Zophobas morio and Tenebrio molitor.</title>
        <authorList>
            <person name="Kaur S."/>
            <person name="Stinson S.A."/>
            <person name="diCenzo G.C."/>
        </authorList>
    </citation>
    <scope>NUCLEOTIDE SEQUENCE</scope>
    <source>
        <strain evidence="1">QUZm001</strain>
    </source>
</reference>
<comment type="caution">
    <text evidence="1">The sequence shown here is derived from an EMBL/GenBank/DDBJ whole genome shotgun (WGS) entry which is preliminary data.</text>
</comment>
<evidence type="ECO:0000313" key="1">
    <source>
        <dbReference type="EMBL" id="KAJ3656118.1"/>
    </source>
</evidence>
<name>A0AA38IIX9_9CUCU</name>
<dbReference type="AlphaFoldDB" id="A0AA38IIX9"/>
<protein>
    <submittedName>
        <fullName evidence="1">Uncharacterized protein</fullName>
    </submittedName>
</protein>
<organism evidence="1 2">
    <name type="scientific">Zophobas morio</name>
    <dbReference type="NCBI Taxonomy" id="2755281"/>
    <lineage>
        <taxon>Eukaryota</taxon>
        <taxon>Metazoa</taxon>
        <taxon>Ecdysozoa</taxon>
        <taxon>Arthropoda</taxon>
        <taxon>Hexapoda</taxon>
        <taxon>Insecta</taxon>
        <taxon>Pterygota</taxon>
        <taxon>Neoptera</taxon>
        <taxon>Endopterygota</taxon>
        <taxon>Coleoptera</taxon>
        <taxon>Polyphaga</taxon>
        <taxon>Cucujiformia</taxon>
        <taxon>Tenebrionidae</taxon>
        <taxon>Zophobas</taxon>
    </lineage>
</organism>
<sequence>MEDQSRPTKRKLKPHPQENSNILSALFYCWTVPIFRTGLKKDISEEDVYQTLQYHRAEDLANRLEKAWKTEQHGFLLI</sequence>
<accession>A0AA38IIX9</accession>
<dbReference type="EMBL" id="JALNTZ010000004">
    <property type="protein sequence ID" value="KAJ3656118.1"/>
    <property type="molecule type" value="Genomic_DNA"/>
</dbReference>